<dbReference type="InterPro" id="IPR029046">
    <property type="entry name" value="LolA/LolB/LppX"/>
</dbReference>
<accession>C0BVU7</accession>
<sequence length="477" mass="52503">MCWLKRYTEEGKIMKRKLLVFGLLVSLILTVVLAAAGCGKKATPENLLADVNKNIKEIKSVSANMNVTAEMSVDSKTAGIVMDMDIDSTRKPAATHMKGSLSFKADGSDMSTDVEVYAVEEDDELAAYTYARGEWSRTGSDNVDNALDENVFKAISKAHASFEKKDKLVEVNGKDCFELEGKVKGKVLNAVIGEGMLNSFDPSGSMIDEEELGKKTIPCTIDIYKDKVLPARIHVDLKKVAEEIYADAYDKLEVKDYYVEINYLGYDEVEKIKVPKEAREAAGGSSPDFDDNTGSKEKGNGKKESSPAGQSKELKDEWNSYTVQVNDKVLTLPCKIEDLEAAGLSMDTVNTPEDYIVNAGEYELAFFEDNNGNSIMVDMVNQTDSACKVSECLIGGIQADKYSVEAGELSVIFPGGIQIGDDEAKVLSKYGETDDEYKGESSSDYSWYDDGSYENRCQIIVDAKEKTVSQMTLIRHE</sequence>
<dbReference type="STRING" id="553973.CLOHYLEM_03902"/>
<dbReference type="InterPro" id="IPR046720">
    <property type="entry name" value="DUF6612"/>
</dbReference>
<dbReference type="HOGENOM" id="CLU_586342_0_0_9"/>
<feature type="compositionally biased region" description="Basic and acidic residues" evidence="1">
    <location>
        <begin position="293"/>
        <end position="305"/>
    </location>
</feature>
<comment type="caution">
    <text evidence="2">The sequence shown here is derived from an EMBL/GenBank/DDBJ whole genome shotgun (WGS) entry which is preliminary data.</text>
</comment>
<evidence type="ECO:0000313" key="3">
    <source>
        <dbReference type="Proteomes" id="UP000004893"/>
    </source>
</evidence>
<protein>
    <submittedName>
        <fullName evidence="2">Uncharacterized protein</fullName>
    </submittedName>
</protein>
<dbReference type="eggNOG" id="ENOG50335ZW">
    <property type="taxonomic scope" value="Bacteria"/>
</dbReference>
<dbReference type="AlphaFoldDB" id="C0BVU7"/>
<name>C0BVU7_9FIRM</name>
<dbReference type="EMBL" id="ABYI02000001">
    <property type="protein sequence ID" value="EEG75926.1"/>
    <property type="molecule type" value="Genomic_DNA"/>
</dbReference>
<reference evidence="2" key="1">
    <citation type="submission" date="2009-02" db="EMBL/GenBank/DDBJ databases">
        <authorList>
            <person name="Fulton L."/>
            <person name="Clifton S."/>
            <person name="Fulton B."/>
            <person name="Xu J."/>
            <person name="Minx P."/>
            <person name="Pepin K.H."/>
            <person name="Johnson M."/>
            <person name="Bhonagiri V."/>
            <person name="Nash W.E."/>
            <person name="Mardis E.R."/>
            <person name="Wilson R.K."/>
        </authorList>
    </citation>
    <scope>NUCLEOTIDE SEQUENCE [LARGE SCALE GENOMIC DNA]</scope>
    <source>
        <strain evidence="2">DSM 15053</strain>
    </source>
</reference>
<keyword evidence="3" id="KW-1185">Reference proteome</keyword>
<evidence type="ECO:0000256" key="1">
    <source>
        <dbReference type="SAM" id="MobiDB-lite"/>
    </source>
</evidence>
<proteinExistence type="predicted"/>
<organism evidence="2 3">
    <name type="scientific">[Clostridium] hylemonae DSM 15053</name>
    <dbReference type="NCBI Taxonomy" id="553973"/>
    <lineage>
        <taxon>Bacteria</taxon>
        <taxon>Bacillati</taxon>
        <taxon>Bacillota</taxon>
        <taxon>Clostridia</taxon>
        <taxon>Lachnospirales</taxon>
        <taxon>Lachnospiraceae</taxon>
    </lineage>
</organism>
<reference evidence="2" key="2">
    <citation type="submission" date="2013-06" db="EMBL/GenBank/DDBJ databases">
        <title>Draft genome sequence of Clostridium hylemonae (DSM 15053).</title>
        <authorList>
            <person name="Sudarsanam P."/>
            <person name="Ley R."/>
            <person name="Guruge J."/>
            <person name="Turnbaugh P.J."/>
            <person name="Mahowald M."/>
            <person name="Liep D."/>
            <person name="Gordon J."/>
        </authorList>
    </citation>
    <scope>NUCLEOTIDE SEQUENCE</scope>
    <source>
        <strain evidence="2">DSM 15053</strain>
    </source>
</reference>
<dbReference type="SUPFAM" id="SSF89392">
    <property type="entry name" value="Prokaryotic lipoproteins and lipoprotein localization factors"/>
    <property type="match status" value="1"/>
</dbReference>
<gene>
    <name evidence="2" type="ORF">CLOHYLEM_03902</name>
</gene>
<dbReference type="Gene3D" id="2.50.20.20">
    <property type="match status" value="1"/>
</dbReference>
<dbReference type="Proteomes" id="UP000004893">
    <property type="component" value="Unassembled WGS sequence"/>
</dbReference>
<evidence type="ECO:0000313" key="2">
    <source>
        <dbReference type="EMBL" id="EEG75926.1"/>
    </source>
</evidence>
<dbReference type="Pfam" id="PF20316">
    <property type="entry name" value="DUF6612"/>
    <property type="match status" value="1"/>
</dbReference>
<feature type="region of interest" description="Disordered" evidence="1">
    <location>
        <begin position="277"/>
        <end position="315"/>
    </location>
</feature>